<dbReference type="SUPFAM" id="SSF56784">
    <property type="entry name" value="HAD-like"/>
    <property type="match status" value="1"/>
</dbReference>
<reference evidence="1" key="2">
    <citation type="journal article" date="2021" name="Sci. Rep.">
        <title>The distribution of antibiotic resistance genes in chicken gut microbiota commensals.</title>
        <authorList>
            <person name="Juricova H."/>
            <person name="Matiasovicova J."/>
            <person name="Kubasova T."/>
            <person name="Cejkova D."/>
            <person name="Rychlik I."/>
        </authorList>
    </citation>
    <scope>NUCLEOTIDE SEQUENCE</scope>
    <source>
        <strain evidence="1">An836</strain>
    </source>
</reference>
<dbReference type="GO" id="GO:0000287">
    <property type="term" value="F:magnesium ion binding"/>
    <property type="evidence" value="ECO:0007669"/>
    <property type="project" value="TreeGrafter"/>
</dbReference>
<dbReference type="InterPro" id="IPR023214">
    <property type="entry name" value="HAD_sf"/>
</dbReference>
<dbReference type="NCBIfam" id="TIGR00099">
    <property type="entry name" value="Cof-subfamily"/>
    <property type="match status" value="1"/>
</dbReference>
<dbReference type="Gene3D" id="3.30.1240.10">
    <property type="match status" value="1"/>
</dbReference>
<organism evidence="1 2">
    <name type="scientific">Bifidobacterium pullorum subsp. saeculare</name>
    <dbReference type="NCBI Taxonomy" id="78257"/>
    <lineage>
        <taxon>Bacteria</taxon>
        <taxon>Bacillati</taxon>
        <taxon>Actinomycetota</taxon>
        <taxon>Actinomycetes</taxon>
        <taxon>Bifidobacteriales</taxon>
        <taxon>Bifidobacteriaceae</taxon>
        <taxon>Bifidobacterium</taxon>
    </lineage>
</organism>
<dbReference type="GO" id="GO:0005829">
    <property type="term" value="C:cytosol"/>
    <property type="evidence" value="ECO:0007669"/>
    <property type="project" value="TreeGrafter"/>
</dbReference>
<dbReference type="GO" id="GO:0016791">
    <property type="term" value="F:phosphatase activity"/>
    <property type="evidence" value="ECO:0007669"/>
    <property type="project" value="TreeGrafter"/>
</dbReference>
<dbReference type="EMBL" id="JACLYU010000002">
    <property type="protein sequence ID" value="MBM6699030.1"/>
    <property type="molecule type" value="Genomic_DNA"/>
</dbReference>
<sequence>MADHGMTPDIKAVFFDIDGTLTSFVTHEVPASTIDAIHALRAKGVKVFICTGRSPVYMGVVLDALPVEFDGIVGLNGQYCADGSGFEDWLAMDPTDVATIVRWLDDHPSVACNFCERDRAYFDRVTDELRTTWAKLGRTAPKVELCDPHPRLADHAFYQISPYVDPATEAELLALCPNTAGVRWHPDFTDLIPAQGGKPRGMRRFMERYGWDRGQVMAFGDGGNDETMLAFAGIGVAMGNATAGPKAAADYVTDDVDHDGVANALRHFGVL</sequence>
<dbReference type="AlphaFoldDB" id="A0A938WWT4"/>
<dbReference type="Pfam" id="PF08282">
    <property type="entry name" value="Hydrolase_3"/>
    <property type="match status" value="1"/>
</dbReference>
<dbReference type="InterPro" id="IPR006379">
    <property type="entry name" value="HAD-SF_hydro_IIB"/>
</dbReference>
<dbReference type="InterPro" id="IPR036412">
    <property type="entry name" value="HAD-like_sf"/>
</dbReference>
<keyword evidence="1" id="KW-0378">Hydrolase</keyword>
<comment type="caution">
    <text evidence="1">The sequence shown here is derived from an EMBL/GenBank/DDBJ whole genome shotgun (WGS) entry which is preliminary data.</text>
</comment>
<dbReference type="RefSeq" id="WP_204467443.1">
    <property type="nucleotide sequence ID" value="NZ_JACLYU010000002.1"/>
</dbReference>
<dbReference type="NCBIfam" id="TIGR01484">
    <property type="entry name" value="HAD-SF-IIB"/>
    <property type="match status" value="1"/>
</dbReference>
<name>A0A938WWT4_9BIFI</name>
<dbReference type="InterPro" id="IPR000150">
    <property type="entry name" value="Cof"/>
</dbReference>
<dbReference type="PANTHER" id="PTHR10000">
    <property type="entry name" value="PHOSPHOSERINE PHOSPHATASE"/>
    <property type="match status" value="1"/>
</dbReference>
<dbReference type="PROSITE" id="PS01229">
    <property type="entry name" value="COF_2"/>
    <property type="match status" value="1"/>
</dbReference>
<dbReference type="Gene3D" id="3.40.50.1000">
    <property type="entry name" value="HAD superfamily/HAD-like"/>
    <property type="match status" value="1"/>
</dbReference>
<evidence type="ECO:0000313" key="1">
    <source>
        <dbReference type="EMBL" id="MBM6699030.1"/>
    </source>
</evidence>
<dbReference type="SFLD" id="SFLDS00003">
    <property type="entry name" value="Haloacid_Dehalogenase"/>
    <property type="match status" value="1"/>
</dbReference>
<dbReference type="SFLD" id="SFLDG01140">
    <property type="entry name" value="C2.B:_Phosphomannomutase_and_P"/>
    <property type="match status" value="1"/>
</dbReference>
<gene>
    <name evidence="1" type="ORF">H7U32_01540</name>
</gene>
<accession>A0A938WWT4</accession>
<reference evidence="1" key="1">
    <citation type="submission" date="2020-08" db="EMBL/GenBank/DDBJ databases">
        <authorList>
            <person name="Cejkova D."/>
            <person name="Kubasova T."/>
            <person name="Jahodarova E."/>
            <person name="Rychlik I."/>
        </authorList>
    </citation>
    <scope>NUCLEOTIDE SEQUENCE</scope>
    <source>
        <strain evidence="1">An836</strain>
    </source>
</reference>
<dbReference type="Proteomes" id="UP000718821">
    <property type="component" value="Unassembled WGS sequence"/>
</dbReference>
<dbReference type="PANTHER" id="PTHR10000:SF25">
    <property type="entry name" value="PHOSPHATASE YKRA-RELATED"/>
    <property type="match status" value="1"/>
</dbReference>
<keyword evidence="2" id="KW-1185">Reference proteome</keyword>
<proteinExistence type="predicted"/>
<evidence type="ECO:0000313" key="2">
    <source>
        <dbReference type="Proteomes" id="UP000718821"/>
    </source>
</evidence>
<protein>
    <submittedName>
        <fullName evidence="1">Cof-type HAD-IIB family hydrolase</fullName>
    </submittedName>
</protein>